<comment type="similarity">
    <text evidence="5">Belongs to the SURF1 family.</text>
</comment>
<dbReference type="PANTHER" id="PTHR23427:SF2">
    <property type="entry name" value="SURFEIT LOCUS PROTEIN 1"/>
    <property type="match status" value="1"/>
</dbReference>
<dbReference type="PROSITE" id="PS50895">
    <property type="entry name" value="SURF1"/>
    <property type="match status" value="1"/>
</dbReference>
<keyword evidence="2" id="KW-0812">Transmembrane</keyword>
<keyword evidence="3" id="KW-1133">Transmembrane helix</keyword>
<gene>
    <name evidence="7" type="ORF">RJ639_041634</name>
</gene>
<feature type="region of interest" description="Disordered" evidence="6">
    <location>
        <begin position="37"/>
        <end position="56"/>
    </location>
</feature>
<feature type="compositionally biased region" description="Low complexity" evidence="6">
    <location>
        <begin position="37"/>
        <end position="51"/>
    </location>
</feature>
<dbReference type="PANTHER" id="PTHR23427">
    <property type="entry name" value="SURFEIT LOCUS PROTEIN"/>
    <property type="match status" value="1"/>
</dbReference>
<comment type="caution">
    <text evidence="7">The sequence shown here is derived from an EMBL/GenBank/DDBJ whole genome shotgun (WGS) entry which is preliminary data.</text>
</comment>
<name>A0AA88WJD6_9ASTE</name>
<dbReference type="GO" id="GO:0005743">
    <property type="term" value="C:mitochondrial inner membrane"/>
    <property type="evidence" value="ECO:0007669"/>
    <property type="project" value="UniProtKB-SubCell"/>
</dbReference>
<evidence type="ECO:0000313" key="7">
    <source>
        <dbReference type="EMBL" id="KAK3026258.1"/>
    </source>
</evidence>
<accession>A0AA88WJD6</accession>
<evidence type="ECO:0000256" key="1">
    <source>
        <dbReference type="ARBA" id="ARBA00004370"/>
    </source>
</evidence>
<organism evidence="7 8">
    <name type="scientific">Escallonia herrerae</name>
    <dbReference type="NCBI Taxonomy" id="1293975"/>
    <lineage>
        <taxon>Eukaryota</taxon>
        <taxon>Viridiplantae</taxon>
        <taxon>Streptophyta</taxon>
        <taxon>Embryophyta</taxon>
        <taxon>Tracheophyta</taxon>
        <taxon>Spermatophyta</taxon>
        <taxon>Magnoliopsida</taxon>
        <taxon>eudicotyledons</taxon>
        <taxon>Gunneridae</taxon>
        <taxon>Pentapetalae</taxon>
        <taxon>asterids</taxon>
        <taxon>campanulids</taxon>
        <taxon>Escalloniales</taxon>
        <taxon>Escalloniaceae</taxon>
        <taxon>Escallonia</taxon>
    </lineage>
</organism>
<keyword evidence="4" id="KW-0472">Membrane</keyword>
<feature type="non-terminal residue" evidence="7">
    <location>
        <position position="1"/>
    </location>
</feature>
<protein>
    <recommendedName>
        <fullName evidence="5">SURF1-like protein</fullName>
    </recommendedName>
</protein>
<keyword evidence="5" id="KW-0496">Mitochondrion</keyword>
<keyword evidence="5" id="KW-0999">Mitochondrion inner membrane</keyword>
<comment type="function">
    <text evidence="5">Probably involved in the biogenesis of the COX complex.</text>
</comment>
<reference evidence="7" key="1">
    <citation type="submission" date="2022-12" db="EMBL/GenBank/DDBJ databases">
        <title>Draft genome assemblies for two species of Escallonia (Escalloniales).</title>
        <authorList>
            <person name="Chanderbali A."/>
            <person name="Dervinis C."/>
            <person name="Anghel I."/>
            <person name="Soltis D."/>
            <person name="Soltis P."/>
            <person name="Zapata F."/>
        </authorList>
    </citation>
    <scope>NUCLEOTIDE SEQUENCE</scope>
    <source>
        <strain evidence="7">UCBG64.0493</strain>
        <tissue evidence="7">Leaf</tissue>
    </source>
</reference>
<dbReference type="EMBL" id="JAVXUP010000509">
    <property type="protein sequence ID" value="KAK3026258.1"/>
    <property type="molecule type" value="Genomic_DNA"/>
</dbReference>
<evidence type="ECO:0000256" key="6">
    <source>
        <dbReference type="SAM" id="MobiDB-lite"/>
    </source>
</evidence>
<dbReference type="Proteomes" id="UP001188597">
    <property type="component" value="Unassembled WGS sequence"/>
</dbReference>
<evidence type="ECO:0000256" key="2">
    <source>
        <dbReference type="ARBA" id="ARBA00022692"/>
    </source>
</evidence>
<evidence type="ECO:0000256" key="4">
    <source>
        <dbReference type="ARBA" id="ARBA00023136"/>
    </source>
</evidence>
<sequence length="433" mass="48413">MAPGPASISKTLVVKIRRGGPVFIPSVPLKWVPTLPTSSSFSTSAPAISSLPESQENERGSGWSRLLLFVPGAIAFGLGTWQIFRRQDKVNLRLGINQFELLGFPLISVKIELVNVVYAVNKAGATVQIKMLEYRQNKLGMGPLNCNDITTSSKSMEPLEFRRVVLKGVFDEDKPIYVGPRSRSISGVTENGYYLITSLKLIPDNPESYQFSKYLRTSLVKIKSSKYIHRIDDISAHQIMDKCIMNDYSTSPLSNDLLKTEMCSVQIPVLVNRGWVPRSWRDKSLEVSKYDVKPVTKEPTSTQESAASSWWRFWSKKPDIKEDTILNTEPAYVLANCDLDQVPEVTPVEVVGVVRGSEKPSIFVPANDPSSNQWFYVDVAAIARACGLPEDTVYLEDINDKHNPSNQYPVPKDVNTLIRSSVLPQDHLNYTLT</sequence>
<dbReference type="InterPro" id="IPR045214">
    <property type="entry name" value="Surf1/Surf4"/>
</dbReference>
<evidence type="ECO:0000256" key="5">
    <source>
        <dbReference type="RuleBase" id="RU363076"/>
    </source>
</evidence>
<evidence type="ECO:0000313" key="8">
    <source>
        <dbReference type="Proteomes" id="UP001188597"/>
    </source>
</evidence>
<dbReference type="InterPro" id="IPR002994">
    <property type="entry name" value="Surf1/Shy1"/>
</dbReference>
<dbReference type="AlphaFoldDB" id="A0AA88WJD6"/>
<evidence type="ECO:0000256" key="3">
    <source>
        <dbReference type="ARBA" id="ARBA00022989"/>
    </source>
</evidence>
<dbReference type="Pfam" id="PF02104">
    <property type="entry name" value="SURF1"/>
    <property type="match status" value="2"/>
</dbReference>
<proteinExistence type="inferred from homology"/>
<comment type="subcellular location">
    <subcellularLocation>
        <location evidence="1">Membrane</location>
    </subcellularLocation>
    <subcellularLocation>
        <location evidence="5">Mitochondrion inner membrane</location>
        <topology evidence="5">Multi-pass membrane protein</topology>
    </subcellularLocation>
</comment>
<keyword evidence="8" id="KW-1185">Reference proteome</keyword>